<dbReference type="InterPro" id="IPR013099">
    <property type="entry name" value="K_chnl_dom"/>
</dbReference>
<dbReference type="GO" id="GO:0022841">
    <property type="term" value="F:potassium ion leak channel activity"/>
    <property type="evidence" value="ECO:0007669"/>
    <property type="project" value="TreeGrafter"/>
</dbReference>
<keyword evidence="7" id="KW-0630">Potassium</keyword>
<evidence type="ECO:0000256" key="2">
    <source>
        <dbReference type="ARBA" id="ARBA00006666"/>
    </source>
</evidence>
<dbReference type="Proteomes" id="UP000265120">
    <property type="component" value="Chromosome 11"/>
</dbReference>
<evidence type="ECO:0000256" key="4">
    <source>
        <dbReference type="ARBA" id="ARBA00022538"/>
    </source>
</evidence>
<keyword evidence="8 13" id="KW-1133">Transmembrane helix</keyword>
<protein>
    <submittedName>
        <fullName evidence="15">Potassium two pore domain channel subfamily K member 15</fullName>
    </submittedName>
</protein>
<feature type="domain" description="Potassium channel" evidence="14">
    <location>
        <begin position="75"/>
        <end position="132"/>
    </location>
</feature>
<evidence type="ECO:0000256" key="6">
    <source>
        <dbReference type="ARBA" id="ARBA00022826"/>
    </source>
</evidence>
<proteinExistence type="inferred from homology"/>
<keyword evidence="16" id="KW-1185">Reference proteome</keyword>
<sequence>MKTQNIRTLCLIISIILYLLVGATVFQALEAQSETLRGKVLEQKLDELITKYGLTEEDFRELERVVLLSEPHRGGSQWKFSGAFYFVITVITTIGYGHAAPRTNAGKAFCVFYATLGIPLTLVMFQSLGERINTLVRCLLRRTKQSLGLQKVEVSMGNMVVVGLLSCASALCVGAAAFSHFEDWSFFNAYYYCFTTLTTIGFGDFVALQKTDALQRQPTYVAFTLMYILVGLTIMGAFINLVVLRFLAVSSDRLGKREVADGEEQVPNGEHITGSTQTVQKF</sequence>
<evidence type="ECO:0000256" key="11">
    <source>
        <dbReference type="ARBA" id="ARBA00023303"/>
    </source>
</evidence>
<dbReference type="GO" id="GO:0030322">
    <property type="term" value="P:stabilization of membrane potential"/>
    <property type="evidence" value="ECO:0007669"/>
    <property type="project" value="TreeGrafter"/>
</dbReference>
<feature type="transmembrane region" description="Helical" evidence="13">
    <location>
        <begin position="159"/>
        <end position="177"/>
    </location>
</feature>
<dbReference type="FunFam" id="1.10.287.70:FF:000057">
    <property type="entry name" value="Potassium channel subfamily K member"/>
    <property type="match status" value="1"/>
</dbReference>
<dbReference type="AlphaFoldDB" id="A0A3P8VSU5"/>
<reference evidence="15" key="3">
    <citation type="submission" date="2025-09" db="UniProtKB">
        <authorList>
            <consortium name="Ensembl"/>
        </authorList>
    </citation>
    <scope>IDENTIFICATION</scope>
</reference>
<dbReference type="InParanoid" id="A0A3P8VSU5"/>
<dbReference type="Pfam" id="PF07885">
    <property type="entry name" value="Ion_trans_2"/>
    <property type="match status" value="2"/>
</dbReference>
<evidence type="ECO:0000256" key="1">
    <source>
        <dbReference type="ARBA" id="ARBA00004141"/>
    </source>
</evidence>
<feature type="transmembrane region" description="Helical" evidence="13">
    <location>
        <begin position="220"/>
        <end position="248"/>
    </location>
</feature>
<keyword evidence="5 12" id="KW-0812">Transmembrane</keyword>
<evidence type="ECO:0000313" key="15">
    <source>
        <dbReference type="Ensembl" id="ENSCSEP00000017374.1"/>
    </source>
</evidence>
<reference evidence="15" key="2">
    <citation type="submission" date="2025-08" db="UniProtKB">
        <authorList>
            <consortium name="Ensembl"/>
        </authorList>
    </citation>
    <scope>IDENTIFICATION</scope>
</reference>
<feature type="transmembrane region" description="Helical" evidence="13">
    <location>
        <begin position="82"/>
        <end position="99"/>
    </location>
</feature>
<dbReference type="InterPro" id="IPR003092">
    <property type="entry name" value="2pore_dom_K_chnl_TASK"/>
</dbReference>
<feature type="domain" description="Potassium channel" evidence="14">
    <location>
        <begin position="171"/>
        <end position="243"/>
    </location>
</feature>
<dbReference type="SUPFAM" id="SSF81324">
    <property type="entry name" value="Voltage-gated potassium channels"/>
    <property type="match status" value="2"/>
</dbReference>
<dbReference type="PRINTS" id="PR01095">
    <property type="entry name" value="TASKCHANNEL"/>
</dbReference>
<keyword evidence="10 13" id="KW-0472">Membrane</keyword>
<dbReference type="InterPro" id="IPR003280">
    <property type="entry name" value="2pore_dom_K_chnl"/>
</dbReference>
<dbReference type="PANTHER" id="PTHR11003">
    <property type="entry name" value="POTASSIUM CHANNEL, SUBFAMILY K"/>
    <property type="match status" value="1"/>
</dbReference>
<dbReference type="PANTHER" id="PTHR11003:SF291">
    <property type="entry name" value="IP11374P"/>
    <property type="match status" value="1"/>
</dbReference>
<evidence type="ECO:0000256" key="13">
    <source>
        <dbReference type="SAM" id="Phobius"/>
    </source>
</evidence>
<keyword evidence="9 12" id="KW-0406">Ion transport</keyword>
<dbReference type="PRINTS" id="PR01333">
    <property type="entry name" value="2POREKCHANEL"/>
</dbReference>
<keyword evidence="3 12" id="KW-0813">Transport</keyword>
<dbReference type="GO" id="GO:0005886">
    <property type="term" value="C:plasma membrane"/>
    <property type="evidence" value="ECO:0007669"/>
    <property type="project" value="TreeGrafter"/>
</dbReference>
<comment type="subcellular location">
    <subcellularLocation>
        <location evidence="1">Membrane</location>
        <topology evidence="1">Multi-pass membrane protein</topology>
    </subcellularLocation>
</comment>
<name>A0A3P8VSU5_CYNSE</name>
<dbReference type="OMA" id="VALCWER"/>
<evidence type="ECO:0000259" key="14">
    <source>
        <dbReference type="Pfam" id="PF07885"/>
    </source>
</evidence>
<keyword evidence="11 12" id="KW-0407">Ion channel</keyword>
<evidence type="ECO:0000256" key="7">
    <source>
        <dbReference type="ARBA" id="ARBA00022958"/>
    </source>
</evidence>
<feature type="transmembrane region" description="Helical" evidence="13">
    <location>
        <begin position="6"/>
        <end position="29"/>
    </location>
</feature>
<dbReference type="GO" id="GO:0015271">
    <property type="term" value="F:outward rectifier potassium channel activity"/>
    <property type="evidence" value="ECO:0007669"/>
    <property type="project" value="TreeGrafter"/>
</dbReference>
<organism evidence="15 16">
    <name type="scientific">Cynoglossus semilaevis</name>
    <name type="common">Tongue sole</name>
    <dbReference type="NCBI Taxonomy" id="244447"/>
    <lineage>
        <taxon>Eukaryota</taxon>
        <taxon>Metazoa</taxon>
        <taxon>Chordata</taxon>
        <taxon>Craniata</taxon>
        <taxon>Vertebrata</taxon>
        <taxon>Euteleostomi</taxon>
        <taxon>Actinopterygii</taxon>
        <taxon>Neopterygii</taxon>
        <taxon>Teleostei</taxon>
        <taxon>Neoteleostei</taxon>
        <taxon>Acanthomorphata</taxon>
        <taxon>Carangaria</taxon>
        <taxon>Pleuronectiformes</taxon>
        <taxon>Pleuronectoidei</taxon>
        <taxon>Cynoglossidae</taxon>
        <taxon>Cynoglossinae</taxon>
        <taxon>Cynoglossus</taxon>
    </lineage>
</organism>
<keyword evidence="6" id="KW-0631">Potassium channel</keyword>
<keyword evidence="4" id="KW-0633">Potassium transport</keyword>
<dbReference type="STRING" id="244447.ENSCSEP00000017374"/>
<accession>A0A3P8VSU5</accession>
<evidence type="ECO:0000256" key="10">
    <source>
        <dbReference type="ARBA" id="ARBA00023136"/>
    </source>
</evidence>
<dbReference type="PIRSF" id="PIRSF038061">
    <property type="entry name" value="K_channel_subfamily_K_type"/>
    <property type="match status" value="1"/>
</dbReference>
<dbReference type="Ensembl" id="ENSCSET00000017590.1">
    <property type="protein sequence ID" value="ENSCSEP00000017374.1"/>
    <property type="gene ID" value="ENSCSEG00000011149.1"/>
</dbReference>
<evidence type="ECO:0000256" key="3">
    <source>
        <dbReference type="ARBA" id="ARBA00022448"/>
    </source>
</evidence>
<dbReference type="Gene3D" id="1.10.287.70">
    <property type="match status" value="1"/>
</dbReference>
<evidence type="ECO:0000256" key="8">
    <source>
        <dbReference type="ARBA" id="ARBA00022989"/>
    </source>
</evidence>
<evidence type="ECO:0000256" key="5">
    <source>
        <dbReference type="ARBA" id="ARBA00022692"/>
    </source>
</evidence>
<feature type="transmembrane region" description="Helical" evidence="13">
    <location>
        <begin position="189"/>
        <end position="208"/>
    </location>
</feature>
<evidence type="ECO:0000256" key="9">
    <source>
        <dbReference type="ARBA" id="ARBA00023065"/>
    </source>
</evidence>
<evidence type="ECO:0000313" key="16">
    <source>
        <dbReference type="Proteomes" id="UP000265120"/>
    </source>
</evidence>
<comment type="similarity">
    <text evidence="2 12">Belongs to the two pore domain potassium channel (TC 1.A.1.8) family.</text>
</comment>
<reference evidence="15 16" key="1">
    <citation type="journal article" date="2014" name="Nat. Genet.">
        <title>Whole-genome sequence of a flatfish provides insights into ZW sex chromosome evolution and adaptation to a benthic lifestyle.</title>
        <authorList>
            <person name="Chen S."/>
            <person name="Zhang G."/>
            <person name="Shao C."/>
            <person name="Huang Q."/>
            <person name="Liu G."/>
            <person name="Zhang P."/>
            <person name="Song W."/>
            <person name="An N."/>
            <person name="Chalopin D."/>
            <person name="Volff J.N."/>
            <person name="Hong Y."/>
            <person name="Li Q."/>
            <person name="Sha Z."/>
            <person name="Zhou H."/>
            <person name="Xie M."/>
            <person name="Yu Q."/>
            <person name="Liu Y."/>
            <person name="Xiang H."/>
            <person name="Wang N."/>
            <person name="Wu K."/>
            <person name="Yang C."/>
            <person name="Zhou Q."/>
            <person name="Liao X."/>
            <person name="Yang L."/>
            <person name="Hu Q."/>
            <person name="Zhang J."/>
            <person name="Meng L."/>
            <person name="Jin L."/>
            <person name="Tian Y."/>
            <person name="Lian J."/>
            <person name="Yang J."/>
            <person name="Miao G."/>
            <person name="Liu S."/>
            <person name="Liang Z."/>
            <person name="Yan F."/>
            <person name="Li Y."/>
            <person name="Sun B."/>
            <person name="Zhang H."/>
            <person name="Zhang J."/>
            <person name="Zhu Y."/>
            <person name="Du M."/>
            <person name="Zhao Y."/>
            <person name="Schartl M."/>
            <person name="Tang Q."/>
            <person name="Wang J."/>
        </authorList>
    </citation>
    <scope>NUCLEOTIDE SEQUENCE</scope>
</reference>
<evidence type="ECO:0000256" key="12">
    <source>
        <dbReference type="RuleBase" id="RU003857"/>
    </source>
</evidence>
<feature type="transmembrane region" description="Helical" evidence="13">
    <location>
        <begin position="105"/>
        <end position="125"/>
    </location>
</feature>
<dbReference type="GeneTree" id="ENSGT00940000160902"/>